<organism evidence="7 8">
    <name type="scientific">Serendipita vermifera MAFF 305830</name>
    <dbReference type="NCBI Taxonomy" id="933852"/>
    <lineage>
        <taxon>Eukaryota</taxon>
        <taxon>Fungi</taxon>
        <taxon>Dikarya</taxon>
        <taxon>Basidiomycota</taxon>
        <taxon>Agaricomycotina</taxon>
        <taxon>Agaricomycetes</taxon>
        <taxon>Sebacinales</taxon>
        <taxon>Serendipitaceae</taxon>
        <taxon>Serendipita</taxon>
    </lineage>
</organism>
<dbReference type="AlphaFoldDB" id="A0A0C3BLM4"/>
<dbReference type="GO" id="GO:0008250">
    <property type="term" value="C:oligosaccharyltransferase complex"/>
    <property type="evidence" value="ECO:0007669"/>
    <property type="project" value="UniProtKB-UniRule"/>
</dbReference>
<protein>
    <recommendedName>
        <fullName evidence="6">Dolichyl-diphosphooligosaccharide-protein glycosyltransferase subunit OST5</fullName>
    </recommendedName>
</protein>
<feature type="transmembrane region" description="Helical" evidence="6">
    <location>
        <begin position="57"/>
        <end position="81"/>
    </location>
</feature>
<accession>A0A0C3BLM4</accession>
<evidence type="ECO:0000313" key="7">
    <source>
        <dbReference type="EMBL" id="KIM32959.1"/>
    </source>
</evidence>
<dbReference type="InterPro" id="IPR007915">
    <property type="entry name" value="TMEM258/Ost5"/>
</dbReference>
<dbReference type="EMBL" id="KN824279">
    <property type="protein sequence ID" value="KIM32959.1"/>
    <property type="molecule type" value="Genomic_DNA"/>
</dbReference>
<evidence type="ECO:0000256" key="5">
    <source>
        <dbReference type="ARBA" id="ARBA00023136"/>
    </source>
</evidence>
<proteinExistence type="inferred from homology"/>
<evidence type="ECO:0000256" key="6">
    <source>
        <dbReference type="RuleBase" id="RU367008"/>
    </source>
</evidence>
<gene>
    <name evidence="7" type="ORF">M408DRAFT_14531</name>
</gene>
<evidence type="ECO:0000256" key="2">
    <source>
        <dbReference type="ARBA" id="ARBA00009825"/>
    </source>
</evidence>
<keyword evidence="3 6" id="KW-0812">Transmembrane</keyword>
<dbReference type="Pfam" id="PF05251">
    <property type="entry name" value="Ost5"/>
    <property type="match status" value="1"/>
</dbReference>
<keyword evidence="5 6" id="KW-0472">Membrane</keyword>
<reference evidence="8" key="2">
    <citation type="submission" date="2015-01" db="EMBL/GenBank/DDBJ databases">
        <title>Evolutionary Origins and Diversification of the Mycorrhizal Mutualists.</title>
        <authorList>
            <consortium name="DOE Joint Genome Institute"/>
            <consortium name="Mycorrhizal Genomics Consortium"/>
            <person name="Kohler A."/>
            <person name="Kuo A."/>
            <person name="Nagy L.G."/>
            <person name="Floudas D."/>
            <person name="Copeland A."/>
            <person name="Barry K.W."/>
            <person name="Cichocki N."/>
            <person name="Veneault-Fourrey C."/>
            <person name="LaButti K."/>
            <person name="Lindquist E.A."/>
            <person name="Lipzen A."/>
            <person name="Lundell T."/>
            <person name="Morin E."/>
            <person name="Murat C."/>
            <person name="Riley R."/>
            <person name="Ohm R."/>
            <person name="Sun H."/>
            <person name="Tunlid A."/>
            <person name="Henrissat B."/>
            <person name="Grigoriev I.V."/>
            <person name="Hibbett D.S."/>
            <person name="Martin F."/>
        </authorList>
    </citation>
    <scope>NUCLEOTIDE SEQUENCE [LARGE SCALE GENOMIC DNA]</scope>
    <source>
        <strain evidence="8">MAFF 305830</strain>
    </source>
</reference>
<dbReference type="OrthoDB" id="2503643at2759"/>
<dbReference type="Proteomes" id="UP000054097">
    <property type="component" value="Unassembled WGS sequence"/>
</dbReference>
<comment type="similarity">
    <text evidence="2 6">Belongs to the OST5 family.</text>
</comment>
<comment type="subunit">
    <text evidence="6">Component of the oligosaccharyltransferase (OST) complex.</text>
</comment>
<dbReference type="GO" id="GO:0006487">
    <property type="term" value="P:protein N-linked glycosylation"/>
    <property type="evidence" value="ECO:0007669"/>
    <property type="project" value="UniProtKB-UniRule"/>
</dbReference>
<dbReference type="HOGENOM" id="CLU_166320_0_0_1"/>
<evidence type="ECO:0000256" key="1">
    <source>
        <dbReference type="ARBA" id="ARBA00004141"/>
    </source>
</evidence>
<reference evidence="7 8" key="1">
    <citation type="submission" date="2014-04" db="EMBL/GenBank/DDBJ databases">
        <authorList>
            <consortium name="DOE Joint Genome Institute"/>
            <person name="Kuo A."/>
            <person name="Zuccaro A."/>
            <person name="Kohler A."/>
            <person name="Nagy L.G."/>
            <person name="Floudas D."/>
            <person name="Copeland A."/>
            <person name="Barry K.W."/>
            <person name="Cichocki N."/>
            <person name="Veneault-Fourrey C."/>
            <person name="LaButti K."/>
            <person name="Lindquist E.A."/>
            <person name="Lipzen A."/>
            <person name="Lundell T."/>
            <person name="Morin E."/>
            <person name="Murat C."/>
            <person name="Sun H."/>
            <person name="Tunlid A."/>
            <person name="Henrissat B."/>
            <person name="Grigoriev I.V."/>
            <person name="Hibbett D.S."/>
            <person name="Martin F."/>
            <person name="Nordberg H.P."/>
            <person name="Cantor M.N."/>
            <person name="Hua S.X."/>
        </authorList>
    </citation>
    <scope>NUCLEOTIDE SEQUENCE [LARGE SCALE GENOMIC DNA]</scope>
    <source>
        <strain evidence="7 8">MAFF 305830</strain>
    </source>
</reference>
<keyword evidence="4 6" id="KW-1133">Transmembrane helix</keyword>
<comment type="function">
    <text evidence="6">Subunit of the oligosaccharyl transferase (OST) complex that catalyzes the initial transfer of a defined glycan (Glc(3)Man(9)GlcNAc(2) in eukaryotes) from the lipid carrier dolichol-pyrophosphate to an asparagine residue within an Asn-X-Ser/Thr consensus motif in nascent polypeptide chains, the first step in protein N-glycosylation. N-glycosylation occurs cotranslationally and the complex associates with the Sec61 complex at the channel-forming translocon complex that mediates protein translocation across the endoplasmic reticulum (ER). All subunits are required for a maximal enzyme activity.</text>
</comment>
<feature type="transmembrane region" description="Helical" evidence="6">
    <location>
        <begin position="20"/>
        <end position="45"/>
    </location>
</feature>
<comment type="subcellular location">
    <subcellularLocation>
        <location evidence="1 6">Membrane</location>
        <topology evidence="1 6">Multi-pass membrane protein</topology>
    </subcellularLocation>
</comment>
<evidence type="ECO:0000313" key="8">
    <source>
        <dbReference type="Proteomes" id="UP000054097"/>
    </source>
</evidence>
<keyword evidence="8" id="KW-1185">Reference proteome</keyword>
<evidence type="ECO:0000256" key="3">
    <source>
        <dbReference type="ARBA" id="ARBA00022692"/>
    </source>
</evidence>
<name>A0A0C3BLM4_SERVB</name>
<evidence type="ECO:0000256" key="4">
    <source>
        <dbReference type="ARBA" id="ARBA00022989"/>
    </source>
</evidence>
<sequence>MASYSSLQSLHESLPPFSPLIPTSLIPIIAWSLLLSSFGLGFYFTTLPKQSVPVTELLIAIVASILGGFGTVAMFCTVGVYL</sequence>
<dbReference type="STRING" id="933852.A0A0C3BLM4"/>